<evidence type="ECO:0000256" key="1">
    <source>
        <dbReference type="ARBA" id="ARBA00022679"/>
    </source>
</evidence>
<evidence type="ECO:0000313" key="4">
    <source>
        <dbReference type="EMBL" id="AKC69161.1"/>
    </source>
</evidence>
<dbReference type="Proteomes" id="UP000035050">
    <property type="component" value="Chromosome"/>
</dbReference>
<dbReference type="AlphaFoldDB" id="A0A0E3YBD0"/>
<evidence type="ECO:0000313" key="5">
    <source>
        <dbReference type="Proteomes" id="UP000035050"/>
    </source>
</evidence>
<dbReference type="PANTHER" id="PTHR43877:SF2">
    <property type="entry name" value="AMINOALKYLPHOSPHONATE N-ACETYLTRANSFERASE-RELATED"/>
    <property type="match status" value="1"/>
</dbReference>
<dbReference type="PATRIC" id="fig|573737.6.peg.2076"/>
<reference evidence="4" key="1">
    <citation type="submission" date="2016-06" db="EMBL/GenBank/DDBJ databases">
        <title>Pandoraea oxalativorans DSM 23570 Genome Sequencing.</title>
        <authorList>
            <person name="Ee R."/>
            <person name="Lim Y.-L."/>
            <person name="Yong D."/>
            <person name="Yin W.-F."/>
            <person name="Chan K.-G."/>
        </authorList>
    </citation>
    <scope>NUCLEOTIDE SEQUENCE</scope>
    <source>
        <strain evidence="4">DSM 23570</strain>
    </source>
</reference>
<dbReference type="GO" id="GO:0016747">
    <property type="term" value="F:acyltransferase activity, transferring groups other than amino-acyl groups"/>
    <property type="evidence" value="ECO:0007669"/>
    <property type="project" value="InterPro"/>
</dbReference>
<protein>
    <recommendedName>
        <fullName evidence="3">N-acetyltransferase domain-containing protein</fullName>
    </recommendedName>
</protein>
<dbReference type="Pfam" id="PF00583">
    <property type="entry name" value="Acetyltransf_1"/>
    <property type="match status" value="1"/>
</dbReference>
<dbReference type="PROSITE" id="PS51186">
    <property type="entry name" value="GNAT"/>
    <property type="match status" value="1"/>
</dbReference>
<dbReference type="InterPro" id="IPR016181">
    <property type="entry name" value="Acyl_CoA_acyltransferase"/>
</dbReference>
<keyword evidence="2" id="KW-0012">Acyltransferase</keyword>
<dbReference type="CDD" id="cd04301">
    <property type="entry name" value="NAT_SF"/>
    <property type="match status" value="1"/>
</dbReference>
<sequence length="165" mass="18240">MPGPERCPDIVLREARASDVDAVTHLLMQTYRTTWAPMLRPEVAAAFASGERTRAYVQAHWPEFVVAVPIASDDDIVGMVHVVGDFIDALHVTPSQQRRGVGALLLAHAEAKMRSLGHPLARLETDTFNVQSRAFYIRCGYCEVATYPDEAWDSGFTTVLLTKAL</sequence>
<evidence type="ECO:0000259" key="3">
    <source>
        <dbReference type="PROSITE" id="PS51186"/>
    </source>
</evidence>
<dbReference type="EMBL" id="CP011253">
    <property type="protein sequence ID" value="AKC69161.1"/>
    <property type="molecule type" value="Genomic_DNA"/>
</dbReference>
<proteinExistence type="predicted"/>
<dbReference type="InterPro" id="IPR050832">
    <property type="entry name" value="Bact_Acetyltransf"/>
</dbReference>
<accession>A0A0E3YBD0</accession>
<name>A0A0E3YBD0_9BURK</name>
<evidence type="ECO:0000256" key="2">
    <source>
        <dbReference type="ARBA" id="ARBA00023315"/>
    </source>
</evidence>
<gene>
    <name evidence="4" type="ORF">MB84_06260</name>
</gene>
<dbReference type="InterPro" id="IPR000182">
    <property type="entry name" value="GNAT_dom"/>
</dbReference>
<keyword evidence="1" id="KW-0808">Transferase</keyword>
<dbReference type="HOGENOM" id="CLU_013985_18_7_4"/>
<dbReference type="Gene3D" id="3.40.630.30">
    <property type="match status" value="1"/>
</dbReference>
<dbReference type="SUPFAM" id="SSF55729">
    <property type="entry name" value="Acyl-CoA N-acyltransferases (Nat)"/>
    <property type="match status" value="1"/>
</dbReference>
<keyword evidence="5" id="KW-1185">Reference proteome</keyword>
<dbReference type="KEGG" id="pox:MB84_06260"/>
<feature type="domain" description="N-acetyltransferase" evidence="3">
    <location>
        <begin position="10"/>
        <end position="165"/>
    </location>
</feature>
<organism evidence="4 5">
    <name type="scientific">Pandoraea oxalativorans</name>
    <dbReference type="NCBI Taxonomy" id="573737"/>
    <lineage>
        <taxon>Bacteria</taxon>
        <taxon>Pseudomonadati</taxon>
        <taxon>Pseudomonadota</taxon>
        <taxon>Betaproteobacteria</taxon>
        <taxon>Burkholderiales</taxon>
        <taxon>Burkholderiaceae</taxon>
        <taxon>Pandoraea</taxon>
    </lineage>
</organism>
<dbReference type="RefSeq" id="WP_046290501.1">
    <property type="nucleotide sequence ID" value="NZ_CP011253.3"/>
</dbReference>
<dbReference type="OrthoDB" id="9787920at2"/>
<dbReference type="PANTHER" id="PTHR43877">
    <property type="entry name" value="AMINOALKYLPHOSPHONATE N-ACETYLTRANSFERASE-RELATED-RELATED"/>
    <property type="match status" value="1"/>
</dbReference>